<keyword evidence="3" id="KW-1185">Reference proteome</keyword>
<gene>
    <name evidence="2" type="ORF">OSB04_002021</name>
</gene>
<name>A0AA38TS47_9ASTR</name>
<organism evidence="2 3">
    <name type="scientific">Centaurea solstitialis</name>
    <name type="common">yellow star-thistle</name>
    <dbReference type="NCBI Taxonomy" id="347529"/>
    <lineage>
        <taxon>Eukaryota</taxon>
        <taxon>Viridiplantae</taxon>
        <taxon>Streptophyta</taxon>
        <taxon>Embryophyta</taxon>
        <taxon>Tracheophyta</taxon>
        <taxon>Spermatophyta</taxon>
        <taxon>Magnoliopsida</taxon>
        <taxon>eudicotyledons</taxon>
        <taxon>Gunneridae</taxon>
        <taxon>Pentapetalae</taxon>
        <taxon>asterids</taxon>
        <taxon>campanulids</taxon>
        <taxon>Asterales</taxon>
        <taxon>Asteraceae</taxon>
        <taxon>Carduoideae</taxon>
        <taxon>Cardueae</taxon>
        <taxon>Centaureinae</taxon>
        <taxon>Centaurea</taxon>
    </lineage>
</organism>
<dbReference type="EMBL" id="JARYMX010000001">
    <property type="protein sequence ID" value="KAJ9566055.1"/>
    <property type="molecule type" value="Genomic_DNA"/>
</dbReference>
<comment type="caution">
    <text evidence="2">The sequence shown here is derived from an EMBL/GenBank/DDBJ whole genome shotgun (WGS) entry which is preliminary data.</text>
</comment>
<evidence type="ECO:0008006" key="4">
    <source>
        <dbReference type="Google" id="ProtNLM"/>
    </source>
</evidence>
<reference evidence="2" key="1">
    <citation type="submission" date="2023-03" db="EMBL/GenBank/DDBJ databases">
        <title>Chromosome-scale reference genome and RAD-based genetic map of yellow starthistle (Centaurea solstitialis) reveal putative structural variation and QTLs associated with invader traits.</title>
        <authorList>
            <person name="Reatini B."/>
            <person name="Cang F.A."/>
            <person name="Jiang Q."/>
            <person name="Mckibben M.T.W."/>
            <person name="Barker M.S."/>
            <person name="Rieseberg L.H."/>
            <person name="Dlugosch K.M."/>
        </authorList>
    </citation>
    <scope>NUCLEOTIDE SEQUENCE</scope>
    <source>
        <strain evidence="2">CAN-66</strain>
        <tissue evidence="2">Leaf</tissue>
    </source>
</reference>
<feature type="signal peptide" evidence="1">
    <location>
        <begin position="1"/>
        <end position="18"/>
    </location>
</feature>
<sequence length="154" mass="16915">MSFLIFLLDIDLVINARAFFMSFISSSDSSSCTRRTGGRVSDPIASASRVFMMMLIVDLKPQGTWYSFCLIKLMIAYLFKLSRAVCELLEIDSLKARLELELNEPEPSSILISSSGATAYSAPLVAPPLVARRLDIASTLEMMSTSSAELLSET</sequence>
<evidence type="ECO:0000313" key="3">
    <source>
        <dbReference type="Proteomes" id="UP001172457"/>
    </source>
</evidence>
<proteinExistence type="predicted"/>
<keyword evidence="1" id="KW-0732">Signal</keyword>
<dbReference type="Proteomes" id="UP001172457">
    <property type="component" value="Chromosome 1"/>
</dbReference>
<dbReference type="AlphaFoldDB" id="A0AA38TS47"/>
<evidence type="ECO:0000256" key="1">
    <source>
        <dbReference type="SAM" id="SignalP"/>
    </source>
</evidence>
<protein>
    <recommendedName>
        <fullName evidence="4">Secreted protein</fullName>
    </recommendedName>
</protein>
<accession>A0AA38TS47</accession>
<feature type="chain" id="PRO_5041391357" description="Secreted protein" evidence="1">
    <location>
        <begin position="19"/>
        <end position="154"/>
    </location>
</feature>
<evidence type="ECO:0000313" key="2">
    <source>
        <dbReference type="EMBL" id="KAJ9566055.1"/>
    </source>
</evidence>